<dbReference type="InterPro" id="IPR015422">
    <property type="entry name" value="PyrdxlP-dep_Trfase_small"/>
</dbReference>
<dbReference type="GO" id="GO:0019264">
    <property type="term" value="P:glycine biosynthetic process from serine"/>
    <property type="evidence" value="ECO:0007669"/>
    <property type="project" value="UniProtKB-UniRule"/>
</dbReference>
<dbReference type="Gene3D" id="3.40.640.10">
    <property type="entry name" value="Type I PLP-dependent aspartate aminotransferase-like (Major domain)"/>
    <property type="match status" value="1"/>
</dbReference>
<dbReference type="PIRSF" id="PIRSF000412">
    <property type="entry name" value="SHMT"/>
    <property type="match status" value="1"/>
</dbReference>
<evidence type="ECO:0000256" key="2">
    <source>
        <dbReference type="ARBA" id="ARBA00004496"/>
    </source>
</evidence>
<dbReference type="UniPathway" id="UPA00288">
    <property type="reaction ID" value="UER01023"/>
</dbReference>
<dbReference type="GO" id="GO:0004372">
    <property type="term" value="F:glycine hydroxymethyltransferase activity"/>
    <property type="evidence" value="ECO:0007669"/>
    <property type="project" value="UniProtKB-UniRule"/>
</dbReference>
<dbReference type="InterPro" id="IPR015424">
    <property type="entry name" value="PyrdxlP-dep_Trfase"/>
</dbReference>
<comment type="pathway">
    <text evidence="9">Amino-acid biosynthesis; glycine biosynthesis; glycine from L-serine: step 1/1.</text>
</comment>
<feature type="domain" description="Serine hydroxymethyltransferase-like" evidence="10">
    <location>
        <begin position="41"/>
        <end position="417"/>
    </location>
</feature>
<accession>A0A8H9IFW1</accession>
<evidence type="ECO:0000256" key="9">
    <source>
        <dbReference type="HAMAP-Rule" id="MF_00051"/>
    </source>
</evidence>
<dbReference type="GO" id="GO:0030170">
    <property type="term" value="F:pyridoxal phosphate binding"/>
    <property type="evidence" value="ECO:0007669"/>
    <property type="project" value="UniProtKB-UniRule"/>
</dbReference>
<evidence type="ECO:0000313" key="11">
    <source>
        <dbReference type="EMBL" id="GHC40694.1"/>
    </source>
</evidence>
<protein>
    <recommendedName>
        <fullName evidence="9">Serine hydroxymethyltransferase</fullName>
        <shortName evidence="9">SHMT</shortName>
        <shortName evidence="9">Serine methylase</shortName>
        <ecNumber evidence="9">2.1.2.1</ecNumber>
    </recommendedName>
</protein>
<keyword evidence="8 9" id="KW-0663">Pyridoxal phosphate</keyword>
<dbReference type="Proteomes" id="UP000608923">
    <property type="component" value="Unassembled WGS sequence"/>
</dbReference>
<dbReference type="InterPro" id="IPR015421">
    <property type="entry name" value="PyrdxlP-dep_Trfase_major"/>
</dbReference>
<dbReference type="GO" id="GO:0032259">
    <property type="term" value="P:methylation"/>
    <property type="evidence" value="ECO:0007669"/>
    <property type="project" value="UniProtKB-KW"/>
</dbReference>
<dbReference type="GO" id="GO:0035999">
    <property type="term" value="P:tetrahydrofolate interconversion"/>
    <property type="evidence" value="ECO:0007669"/>
    <property type="project" value="UniProtKB-UniRule"/>
</dbReference>
<evidence type="ECO:0000256" key="1">
    <source>
        <dbReference type="ARBA" id="ARBA00001933"/>
    </source>
</evidence>
<dbReference type="GO" id="GO:0005829">
    <property type="term" value="C:cytosol"/>
    <property type="evidence" value="ECO:0007669"/>
    <property type="project" value="TreeGrafter"/>
</dbReference>
<dbReference type="CDD" id="cd00378">
    <property type="entry name" value="SHMT"/>
    <property type="match status" value="1"/>
</dbReference>
<comment type="subunit">
    <text evidence="4 9">Homodimer.</text>
</comment>
<dbReference type="InterPro" id="IPR039429">
    <property type="entry name" value="SHMT-like_dom"/>
</dbReference>
<organism evidence="11 12">
    <name type="scientific">Alcaligenes pakistanensis</name>
    <dbReference type="NCBI Taxonomy" id="1482717"/>
    <lineage>
        <taxon>Bacteria</taxon>
        <taxon>Pseudomonadati</taxon>
        <taxon>Pseudomonadota</taxon>
        <taxon>Betaproteobacteria</taxon>
        <taxon>Burkholderiales</taxon>
        <taxon>Alcaligenaceae</taxon>
        <taxon>Alcaligenes</taxon>
    </lineage>
</organism>
<dbReference type="FunFam" id="3.40.640.10:FF:000001">
    <property type="entry name" value="Serine hydroxymethyltransferase"/>
    <property type="match status" value="1"/>
</dbReference>
<name>A0A8H9IFW1_9BURK</name>
<keyword evidence="9" id="KW-0028">Amino-acid biosynthesis</keyword>
<dbReference type="UniPathway" id="UPA00193"/>
<reference evidence="12" key="1">
    <citation type="journal article" date="2019" name="Int. J. Syst. Evol. Microbiol.">
        <title>The Global Catalogue of Microorganisms (GCM) 10K type strain sequencing project: providing services to taxonomists for standard genome sequencing and annotation.</title>
        <authorList>
            <consortium name="The Broad Institute Genomics Platform"/>
            <consortium name="The Broad Institute Genome Sequencing Center for Infectious Disease"/>
            <person name="Wu L."/>
            <person name="Ma J."/>
        </authorList>
    </citation>
    <scope>NUCLEOTIDE SEQUENCE [LARGE SCALE GENOMIC DNA]</scope>
    <source>
        <strain evidence="12">KCTC 42083</strain>
    </source>
</reference>
<dbReference type="PANTHER" id="PTHR11680:SF35">
    <property type="entry name" value="SERINE HYDROXYMETHYLTRANSFERASE 1"/>
    <property type="match status" value="1"/>
</dbReference>
<evidence type="ECO:0000256" key="3">
    <source>
        <dbReference type="ARBA" id="ARBA00006376"/>
    </source>
</evidence>
<evidence type="ECO:0000256" key="4">
    <source>
        <dbReference type="ARBA" id="ARBA00011738"/>
    </source>
</evidence>
<dbReference type="EMBL" id="BMZN01000001">
    <property type="protein sequence ID" value="GHC40694.1"/>
    <property type="molecule type" value="Genomic_DNA"/>
</dbReference>
<dbReference type="HAMAP" id="MF_00051">
    <property type="entry name" value="SHMT"/>
    <property type="match status" value="1"/>
</dbReference>
<evidence type="ECO:0000259" key="10">
    <source>
        <dbReference type="Pfam" id="PF00464"/>
    </source>
</evidence>
<dbReference type="SUPFAM" id="SSF53383">
    <property type="entry name" value="PLP-dependent transferases"/>
    <property type="match status" value="1"/>
</dbReference>
<evidence type="ECO:0000313" key="12">
    <source>
        <dbReference type="Proteomes" id="UP000608923"/>
    </source>
</evidence>
<dbReference type="InterPro" id="IPR001085">
    <property type="entry name" value="Ser_HO-MeTrfase"/>
</dbReference>
<comment type="pathway">
    <text evidence="9">One-carbon metabolism; tetrahydrofolate interconversion.</text>
</comment>
<dbReference type="InterPro" id="IPR049943">
    <property type="entry name" value="Ser_HO-MeTrfase-like"/>
</dbReference>
<comment type="caution">
    <text evidence="11">The sequence shown here is derived from an EMBL/GenBank/DDBJ whole genome shotgun (WGS) entry which is preliminary data.</text>
</comment>
<evidence type="ECO:0000256" key="6">
    <source>
        <dbReference type="ARBA" id="ARBA00022563"/>
    </source>
</evidence>
<gene>
    <name evidence="9 11" type="primary">glyA</name>
    <name evidence="11" type="ORF">GCM10010096_09080</name>
</gene>
<comment type="subcellular location">
    <subcellularLocation>
        <location evidence="2 9">Cytoplasm</location>
    </subcellularLocation>
</comment>
<dbReference type="PANTHER" id="PTHR11680">
    <property type="entry name" value="SERINE HYDROXYMETHYLTRANSFERASE"/>
    <property type="match status" value="1"/>
</dbReference>
<dbReference type="NCBIfam" id="NF000586">
    <property type="entry name" value="PRK00011.1"/>
    <property type="match status" value="1"/>
</dbReference>
<dbReference type="Gene3D" id="3.90.1150.10">
    <property type="entry name" value="Aspartate Aminotransferase, domain 1"/>
    <property type="match status" value="1"/>
</dbReference>
<proteinExistence type="inferred from homology"/>
<feature type="site" description="Plays an important role in substrate specificity" evidence="9">
    <location>
        <position position="262"/>
    </location>
</feature>
<evidence type="ECO:0000256" key="5">
    <source>
        <dbReference type="ARBA" id="ARBA00022490"/>
    </source>
</evidence>
<keyword evidence="7 9" id="KW-0808">Transferase</keyword>
<comment type="catalytic activity">
    <reaction evidence="9">
        <text>(6R)-5,10-methylene-5,6,7,8-tetrahydrofolate + glycine + H2O = (6S)-5,6,7,8-tetrahydrofolate + L-serine</text>
        <dbReference type="Rhea" id="RHEA:15481"/>
        <dbReference type="ChEBI" id="CHEBI:15377"/>
        <dbReference type="ChEBI" id="CHEBI:15636"/>
        <dbReference type="ChEBI" id="CHEBI:33384"/>
        <dbReference type="ChEBI" id="CHEBI:57305"/>
        <dbReference type="ChEBI" id="CHEBI:57453"/>
        <dbReference type="EC" id="2.1.2.1"/>
    </reaction>
</comment>
<evidence type="ECO:0000256" key="8">
    <source>
        <dbReference type="ARBA" id="ARBA00022898"/>
    </source>
</evidence>
<evidence type="ECO:0000256" key="7">
    <source>
        <dbReference type="ARBA" id="ARBA00022679"/>
    </source>
</evidence>
<comment type="cofactor">
    <cofactor evidence="1 9">
        <name>pyridoxal 5'-phosphate</name>
        <dbReference type="ChEBI" id="CHEBI:597326"/>
    </cofactor>
</comment>
<dbReference type="AlphaFoldDB" id="A0A8H9IFW1"/>
<comment type="function">
    <text evidence="9">Catalyzes the reversible interconversion of serine and glycine with tetrahydrofolate (THF) serving as the one-carbon carrier. This reaction serves as the major source of one-carbon groups required for the biosynthesis of purines, thymidylate, methionine, and other important biomolecules. Also exhibits THF-independent aldolase activity toward beta-hydroxyamino acids, producing glycine and aldehydes, via a retro-aldol mechanism.</text>
</comment>
<comment type="caution">
    <text evidence="9">Lacks conserved residue(s) required for the propagation of feature annotation.</text>
</comment>
<keyword evidence="5 9" id="KW-0963">Cytoplasm</keyword>
<sequence>MSSCLENDHDLDVANIETGTPMKSLAGGDTHHLPLVGSQFLQQSDRNLWDIIEAERRRQQHTIELIASENYLSRSVLDVQGSLLSNKQAQGYPGQRIYGGCEQADQTEELAIERAKSVFRAAYANVQAHSGSQANLAVYLALLSPGDTILSLDQCAGGHMSHGSHFNVSGRWFQTCSYGVDRQTQWVDMDQVRALAHKERPRLIIAGGSAYSRTPNFAEFRNIANEVNAYLMVDLAHSAGLVAAGLMESPVSHAHVTTFSTHGTLRGPRGGIILCNEPKLAERLNQAVYPGLQGGPLLNIMAAKAVALGEAMHPSYKAYAQSVITNARSLCRRLSEGGLTVVSGGTDCHFGVVDLRPWDLSGPLVERVLTQLGISLSKHRVPYEQLSSAYSGIRIGSAACTTRGLGEDDFKEIGDMMLALLGGVRSGVRNPRTENAILEGVADLNRRYPLMY</sequence>
<keyword evidence="12" id="KW-1185">Reference proteome</keyword>
<dbReference type="Pfam" id="PF00464">
    <property type="entry name" value="SHMT"/>
    <property type="match status" value="1"/>
</dbReference>
<dbReference type="GO" id="GO:0008168">
    <property type="term" value="F:methyltransferase activity"/>
    <property type="evidence" value="ECO:0007669"/>
    <property type="project" value="UniProtKB-KW"/>
</dbReference>
<keyword evidence="6 9" id="KW-0554">One-carbon metabolism</keyword>
<comment type="similarity">
    <text evidence="3 9">Belongs to the SHMT family.</text>
</comment>
<keyword evidence="11" id="KW-0489">Methyltransferase</keyword>
<dbReference type="EC" id="2.1.2.1" evidence="9"/>